<dbReference type="SMART" id="SM00849">
    <property type="entry name" value="Lactamase_B"/>
    <property type="match status" value="1"/>
</dbReference>
<comment type="caution">
    <text evidence="2">The sequence shown here is derived from an EMBL/GenBank/DDBJ whole genome shotgun (WGS) entry which is preliminary data.</text>
</comment>
<dbReference type="Proteomes" id="UP000681870">
    <property type="component" value="Unassembled WGS sequence"/>
</dbReference>
<dbReference type="CDD" id="cd06262">
    <property type="entry name" value="metallo-hydrolase-like_MBL-fold"/>
    <property type="match status" value="1"/>
</dbReference>
<sequence>MFHFQENNITVFQSSLYMTSTAIIQSNDVIIMTDPNWLPGEIQEIRNFINEHLDNKELYIIYTHSDYDHVIGSGAFPEAKVIATEEFINNPDKEEIVQKMYEFDQKYYIDRNYVPTYPVVDIPIVKNGESKNLGDLSLTFYKAPGHTNDSLFTIIEPYGIFLSGDYLSDVEFPFIFSKYEDYVDTIERASYILNHFNINYLIPGHGSTTTKKEEMLNRISFSKNYLQQLIHDNGDLETKCRSKFRFFEGMKSIHYDNKRIAIEEKV</sequence>
<dbReference type="InterPro" id="IPR001279">
    <property type="entry name" value="Metallo-B-lactamas"/>
</dbReference>
<evidence type="ECO:0000313" key="3">
    <source>
        <dbReference type="Proteomes" id="UP000681870"/>
    </source>
</evidence>
<dbReference type="RefSeq" id="WP_211741412.1">
    <property type="nucleotide sequence ID" value="NZ_JAGXBY010000002.1"/>
</dbReference>
<protein>
    <submittedName>
        <fullName evidence="2">MBL fold metallo-hydrolase</fullName>
    </submittedName>
</protein>
<gene>
    <name evidence="2" type="ORF">KGF86_06490</name>
</gene>
<dbReference type="EMBL" id="JAGXBY010000002">
    <property type="protein sequence ID" value="MBS3679855.1"/>
    <property type="molecule type" value="Genomic_DNA"/>
</dbReference>
<name>A0ABS5MBZ8_9BACI</name>
<proteinExistence type="predicted"/>
<dbReference type="Gene3D" id="3.60.15.10">
    <property type="entry name" value="Ribonuclease Z/Hydroxyacylglutathione hydrolase-like"/>
    <property type="match status" value="1"/>
</dbReference>
<dbReference type="Pfam" id="PF00753">
    <property type="entry name" value="Lactamase_B"/>
    <property type="match status" value="1"/>
</dbReference>
<evidence type="ECO:0000259" key="1">
    <source>
        <dbReference type="SMART" id="SM00849"/>
    </source>
</evidence>
<reference evidence="2 3" key="1">
    <citation type="submission" date="2021-05" db="EMBL/GenBank/DDBJ databases">
        <title>Ornithinibacillus massiliensis sp. nov.</title>
        <authorList>
            <person name="Iwaza R."/>
            <person name="Lagier J.-C."/>
            <person name="Raoult D."/>
        </authorList>
    </citation>
    <scope>NUCLEOTIDE SEQUENCE [LARGE SCALE GENOMIC DNA]</scope>
    <source>
        <strain evidence="2 3">Marseille-P3601</strain>
    </source>
</reference>
<keyword evidence="3" id="KW-1185">Reference proteome</keyword>
<dbReference type="SUPFAM" id="SSF56281">
    <property type="entry name" value="Metallo-hydrolase/oxidoreductase"/>
    <property type="match status" value="1"/>
</dbReference>
<dbReference type="PANTHER" id="PTHR42951">
    <property type="entry name" value="METALLO-BETA-LACTAMASE DOMAIN-CONTAINING"/>
    <property type="match status" value="1"/>
</dbReference>
<evidence type="ECO:0000313" key="2">
    <source>
        <dbReference type="EMBL" id="MBS3679855.1"/>
    </source>
</evidence>
<dbReference type="InterPro" id="IPR036866">
    <property type="entry name" value="RibonucZ/Hydroxyglut_hydro"/>
</dbReference>
<feature type="domain" description="Metallo-beta-lactamase" evidence="1">
    <location>
        <begin position="18"/>
        <end position="205"/>
    </location>
</feature>
<organism evidence="2 3">
    <name type="scientific">Ornithinibacillus massiliensis</name>
    <dbReference type="NCBI Taxonomy" id="1944633"/>
    <lineage>
        <taxon>Bacteria</taxon>
        <taxon>Bacillati</taxon>
        <taxon>Bacillota</taxon>
        <taxon>Bacilli</taxon>
        <taxon>Bacillales</taxon>
        <taxon>Bacillaceae</taxon>
        <taxon>Ornithinibacillus</taxon>
    </lineage>
</organism>
<accession>A0ABS5MBZ8</accession>
<dbReference type="InterPro" id="IPR050855">
    <property type="entry name" value="NDM-1-like"/>
</dbReference>